<sequence length="420" mass="49177">MNFQIRNQFQTRRLWARGSNSSDLEETESVPCMAMDCVPQDFHAKVAIHQANEPPRPLRTVNGWQGAANPFVQNRKFFEIHVTFLLDANGTLFDDMRFALDIREMNDVHQRTIQTMNSFEQLKNAYDERVMKFRVLGINCMRDHRDQSDMLHTNFEEIVEFMTARLDFRSCLSIFSPDPLRNGIIERLAQKVNIPACLTFKRLLLKNKTMDVDIGLSELVLHYQVDYNPHLVQLCFEGEACWTDETEETVKKYVNRDGHKLLSSKYLIGEPFDFYMHKWWYDPSFELTLKLRRGFVEELYLLYFLHILHWDSHSYWYGRIHPNEKACVIVNAQVKPDGSESFAIRFCQDRNAVSAYVRSILARECGDREHCYICRPSALRQPPPVQAVAVNDVFCGDPQLELFPDNVMVYEYQEVVMGGQ</sequence>
<keyword evidence="2" id="KW-1185">Reference proteome</keyword>
<comment type="caution">
    <text evidence="1">The sequence shown here is derived from an EMBL/GenBank/DDBJ whole genome shotgun (WGS) entry which is preliminary data.</text>
</comment>
<reference evidence="1" key="1">
    <citation type="submission" date="2023-06" db="EMBL/GenBank/DDBJ databases">
        <title>Genomic analysis of the entomopathogenic nematode Steinernema hermaphroditum.</title>
        <authorList>
            <person name="Schwarz E.M."/>
            <person name="Heppert J.K."/>
            <person name="Baniya A."/>
            <person name="Schwartz H.T."/>
            <person name="Tan C.-H."/>
            <person name="Antoshechkin I."/>
            <person name="Sternberg P.W."/>
            <person name="Goodrich-Blair H."/>
            <person name="Dillman A.R."/>
        </authorList>
    </citation>
    <scope>NUCLEOTIDE SEQUENCE</scope>
    <source>
        <strain evidence="1">PS9179</strain>
        <tissue evidence="1">Whole animal</tissue>
    </source>
</reference>
<name>A0AA39IF96_9BILA</name>
<protein>
    <submittedName>
        <fullName evidence="1">Uncharacterized protein</fullName>
    </submittedName>
</protein>
<dbReference type="EMBL" id="JAUCMV010000001">
    <property type="protein sequence ID" value="KAK0422159.1"/>
    <property type="molecule type" value="Genomic_DNA"/>
</dbReference>
<evidence type="ECO:0000313" key="2">
    <source>
        <dbReference type="Proteomes" id="UP001175271"/>
    </source>
</evidence>
<dbReference type="AlphaFoldDB" id="A0AA39IF96"/>
<organism evidence="1 2">
    <name type="scientific">Steinernema hermaphroditum</name>
    <dbReference type="NCBI Taxonomy" id="289476"/>
    <lineage>
        <taxon>Eukaryota</taxon>
        <taxon>Metazoa</taxon>
        <taxon>Ecdysozoa</taxon>
        <taxon>Nematoda</taxon>
        <taxon>Chromadorea</taxon>
        <taxon>Rhabditida</taxon>
        <taxon>Tylenchina</taxon>
        <taxon>Panagrolaimomorpha</taxon>
        <taxon>Strongyloidoidea</taxon>
        <taxon>Steinernematidae</taxon>
        <taxon>Steinernema</taxon>
    </lineage>
</organism>
<gene>
    <name evidence="1" type="ORF">QR680_007402</name>
</gene>
<dbReference type="Proteomes" id="UP001175271">
    <property type="component" value="Unassembled WGS sequence"/>
</dbReference>
<proteinExistence type="predicted"/>
<evidence type="ECO:0000313" key="1">
    <source>
        <dbReference type="EMBL" id="KAK0422159.1"/>
    </source>
</evidence>
<accession>A0AA39IF96</accession>